<dbReference type="OrthoDB" id="1689333at2759"/>
<keyword evidence="5 10" id="KW-0808">Transferase</keyword>
<evidence type="ECO:0000256" key="1">
    <source>
        <dbReference type="ARBA" id="ARBA00004477"/>
    </source>
</evidence>
<feature type="transmembrane region" description="Helical" evidence="10">
    <location>
        <begin position="85"/>
        <end position="108"/>
    </location>
</feature>
<dbReference type="EC" id="2.4.1.-" evidence="10"/>
<evidence type="ECO:0000256" key="2">
    <source>
        <dbReference type="ARBA" id="ARBA00004922"/>
    </source>
</evidence>
<keyword evidence="11" id="KW-0732">Signal</keyword>
<keyword evidence="7 10" id="KW-0256">Endoplasmic reticulum</keyword>
<evidence type="ECO:0000313" key="12">
    <source>
        <dbReference type="EMBL" id="CAH0558948.1"/>
    </source>
</evidence>
<keyword evidence="4 10" id="KW-0328">Glycosyltransferase</keyword>
<feature type="transmembrane region" description="Helical" evidence="10">
    <location>
        <begin position="55"/>
        <end position="73"/>
    </location>
</feature>
<dbReference type="AlphaFoldDB" id="A0A9P0BAT2"/>
<dbReference type="InterPro" id="IPR004856">
    <property type="entry name" value="Glyco_trans_ALG6/ALG8"/>
</dbReference>
<feature type="transmembrane region" description="Helical" evidence="10">
    <location>
        <begin position="404"/>
        <end position="422"/>
    </location>
</feature>
<organism evidence="12 13">
    <name type="scientific">Brassicogethes aeneus</name>
    <name type="common">Rape pollen beetle</name>
    <name type="synonym">Meligethes aeneus</name>
    <dbReference type="NCBI Taxonomy" id="1431903"/>
    <lineage>
        <taxon>Eukaryota</taxon>
        <taxon>Metazoa</taxon>
        <taxon>Ecdysozoa</taxon>
        <taxon>Arthropoda</taxon>
        <taxon>Hexapoda</taxon>
        <taxon>Insecta</taxon>
        <taxon>Pterygota</taxon>
        <taxon>Neoptera</taxon>
        <taxon>Endopterygota</taxon>
        <taxon>Coleoptera</taxon>
        <taxon>Polyphaga</taxon>
        <taxon>Cucujiformia</taxon>
        <taxon>Nitidulidae</taxon>
        <taxon>Meligethinae</taxon>
        <taxon>Brassicogethes</taxon>
    </lineage>
</organism>
<evidence type="ECO:0000256" key="9">
    <source>
        <dbReference type="ARBA" id="ARBA00023136"/>
    </source>
</evidence>
<feature type="transmembrane region" description="Helical" evidence="10">
    <location>
        <begin position="216"/>
        <end position="236"/>
    </location>
</feature>
<feature type="transmembrane region" description="Helical" evidence="10">
    <location>
        <begin position="468"/>
        <end position="489"/>
    </location>
</feature>
<comment type="similarity">
    <text evidence="3 10">Belongs to the ALG6/ALG8 glucosyltransferase family.</text>
</comment>
<proteinExistence type="inferred from homology"/>
<dbReference type="GO" id="GO:0006487">
    <property type="term" value="P:protein N-linked glycosylation"/>
    <property type="evidence" value="ECO:0007669"/>
    <property type="project" value="TreeGrafter"/>
</dbReference>
<feature type="transmembrane region" description="Helical" evidence="10">
    <location>
        <begin position="120"/>
        <end position="139"/>
    </location>
</feature>
<dbReference type="PANTHER" id="PTHR12413:SF2">
    <property type="entry name" value="DOLICHYL PYROPHOSPHATE GLC1MAN9GLCNAC2 ALPHA-1,3-GLUCOSYLTRANSFERASE-RELATED"/>
    <property type="match status" value="1"/>
</dbReference>
<feature type="signal peptide" evidence="11">
    <location>
        <begin position="1"/>
        <end position="22"/>
    </location>
</feature>
<feature type="transmembrane region" description="Helical" evidence="10">
    <location>
        <begin position="360"/>
        <end position="376"/>
    </location>
</feature>
<keyword evidence="8 10" id="KW-1133">Transmembrane helix</keyword>
<evidence type="ECO:0000256" key="10">
    <source>
        <dbReference type="RuleBase" id="RU363110"/>
    </source>
</evidence>
<evidence type="ECO:0000256" key="4">
    <source>
        <dbReference type="ARBA" id="ARBA00022676"/>
    </source>
</evidence>
<evidence type="ECO:0000256" key="11">
    <source>
        <dbReference type="SAM" id="SignalP"/>
    </source>
</evidence>
<dbReference type="PANTHER" id="PTHR12413">
    <property type="entry name" value="DOLICHYL GLYCOSYLTRANSFERASE"/>
    <property type="match status" value="1"/>
</dbReference>
<comment type="subcellular location">
    <subcellularLocation>
        <location evidence="1 10">Endoplasmic reticulum membrane</location>
        <topology evidence="1 10">Multi-pass membrane protein</topology>
    </subcellularLocation>
</comment>
<name>A0A9P0BAT2_BRAAE</name>
<gene>
    <name evidence="12" type="ORF">MELIAE_LOCUS9152</name>
</gene>
<reference evidence="12" key="1">
    <citation type="submission" date="2021-12" db="EMBL/GenBank/DDBJ databases">
        <authorList>
            <person name="King R."/>
        </authorList>
    </citation>
    <scope>NUCLEOTIDE SEQUENCE</scope>
</reference>
<comment type="pathway">
    <text evidence="2 10">Protein modification; protein glycosylation.</text>
</comment>
<dbReference type="EMBL" id="OV121137">
    <property type="protein sequence ID" value="CAH0558948.1"/>
    <property type="molecule type" value="Genomic_DNA"/>
</dbReference>
<feature type="transmembrane region" description="Helical" evidence="10">
    <location>
        <begin position="443"/>
        <end position="462"/>
    </location>
</feature>
<dbReference type="GO" id="GO:0005789">
    <property type="term" value="C:endoplasmic reticulum membrane"/>
    <property type="evidence" value="ECO:0007669"/>
    <property type="project" value="UniProtKB-SubCell"/>
</dbReference>
<feature type="chain" id="PRO_5040125419" description="Alpha-1,3-glucosyltransferase" evidence="11">
    <location>
        <begin position="23"/>
        <end position="510"/>
    </location>
</feature>
<protein>
    <recommendedName>
        <fullName evidence="10">Alpha-1,3-glucosyltransferase</fullName>
        <ecNumber evidence="10">2.4.1.-</ecNumber>
    </recommendedName>
</protein>
<keyword evidence="13" id="KW-1185">Reference proteome</keyword>
<keyword evidence="9 10" id="KW-0472">Membrane</keyword>
<evidence type="ECO:0000313" key="13">
    <source>
        <dbReference type="Proteomes" id="UP001154078"/>
    </source>
</evidence>
<evidence type="ECO:0000256" key="8">
    <source>
        <dbReference type="ARBA" id="ARBA00022989"/>
    </source>
</evidence>
<feature type="transmembrane region" description="Helical" evidence="10">
    <location>
        <begin position="308"/>
        <end position="330"/>
    </location>
</feature>
<dbReference type="GO" id="GO:0042283">
    <property type="term" value="F:dolichyl pyrophosphate Glc1Man9GlcNAc2 alpha-1,3-glucosyltransferase activity"/>
    <property type="evidence" value="ECO:0007669"/>
    <property type="project" value="TreeGrafter"/>
</dbReference>
<dbReference type="Pfam" id="PF03155">
    <property type="entry name" value="Alg6_Alg8"/>
    <property type="match status" value="1"/>
</dbReference>
<feature type="transmembrane region" description="Helical" evidence="10">
    <location>
        <begin position="169"/>
        <end position="195"/>
    </location>
</feature>
<sequence>MIITITILTTCIKLLLIPSYKSTDFEVHRNWLAITHNLSYKKWYFEDTSEWTLDYPPLFAWFEYFLSFFAVFFDRNMLVISNLNYASDATVVFQRLSVILTDFIYVYGVYRVTKSLSKSWRNEVVLPIILITNCGLIMLDHIHFQYNGMMYGILLISIANMIKENYVRSAIWFTILLNFKHIYIYLAPAYFTYLLRHYCLKNKSVSSILTLPVIKNISTLGAIVLGIFLVVFAPFADHIGQVLSRLFPFKRGLCHAYWAPNVWALYNTLDKAGFLLMSNIGLMDKDKSTAAMTGGLVQEFSHSLLPNIYPLTTILLTIICMLPFMVKLFVENKSSANFLRCLTLCALTSFLFGWHVHEKAILMAIIPLSILSIMEARDANIFLILSVVGHFSLFPLLYPGSLLIIKVILLLLHSIYSFHSLYKMYPLTICKYSLPLLNHIESMYLLGLNLVFLYENVLHQLLGLSNKLPFLPLMITSVYCSIGIIYCWVKLYINFFKKSNLNSKIKTKVK</sequence>
<evidence type="ECO:0000256" key="3">
    <source>
        <dbReference type="ARBA" id="ARBA00008715"/>
    </source>
</evidence>
<evidence type="ECO:0000256" key="5">
    <source>
        <dbReference type="ARBA" id="ARBA00022679"/>
    </source>
</evidence>
<accession>A0A9P0BAT2</accession>
<keyword evidence="6 10" id="KW-0812">Transmembrane</keyword>
<dbReference type="Proteomes" id="UP001154078">
    <property type="component" value="Chromosome 6"/>
</dbReference>
<evidence type="ECO:0000256" key="7">
    <source>
        <dbReference type="ARBA" id="ARBA00022824"/>
    </source>
</evidence>
<evidence type="ECO:0000256" key="6">
    <source>
        <dbReference type="ARBA" id="ARBA00022692"/>
    </source>
</evidence>